<evidence type="ECO:0000313" key="3">
    <source>
        <dbReference type="Proteomes" id="UP000019678"/>
    </source>
</evidence>
<proteinExistence type="predicted"/>
<evidence type="ECO:0000256" key="1">
    <source>
        <dbReference type="SAM" id="MobiDB-lite"/>
    </source>
</evidence>
<gene>
    <name evidence="2" type="ORF">CAP_2579</name>
</gene>
<comment type="caution">
    <text evidence="2">The sequence shown here is derived from an EMBL/GenBank/DDBJ whole genome shotgun (WGS) entry which is preliminary data.</text>
</comment>
<dbReference type="EMBL" id="ASRX01000002">
    <property type="protein sequence ID" value="EYF08718.1"/>
    <property type="molecule type" value="Genomic_DNA"/>
</dbReference>
<feature type="compositionally biased region" description="Basic and acidic residues" evidence="1">
    <location>
        <begin position="1"/>
        <end position="11"/>
    </location>
</feature>
<dbReference type="Proteomes" id="UP000019678">
    <property type="component" value="Unassembled WGS sequence"/>
</dbReference>
<feature type="region of interest" description="Disordered" evidence="1">
    <location>
        <begin position="1"/>
        <end position="39"/>
    </location>
</feature>
<reference evidence="2 3" key="1">
    <citation type="submission" date="2013-05" db="EMBL/GenBank/DDBJ databases">
        <title>Genome assembly of Chondromyces apiculatus DSM 436.</title>
        <authorList>
            <person name="Sharma G."/>
            <person name="Khatri I."/>
            <person name="Kaur C."/>
            <person name="Mayilraj S."/>
            <person name="Subramanian S."/>
        </authorList>
    </citation>
    <scope>NUCLEOTIDE SEQUENCE [LARGE SCALE GENOMIC DNA]</scope>
    <source>
        <strain evidence="2 3">DSM 436</strain>
    </source>
</reference>
<organism evidence="2 3">
    <name type="scientific">Chondromyces apiculatus DSM 436</name>
    <dbReference type="NCBI Taxonomy" id="1192034"/>
    <lineage>
        <taxon>Bacteria</taxon>
        <taxon>Pseudomonadati</taxon>
        <taxon>Myxococcota</taxon>
        <taxon>Polyangia</taxon>
        <taxon>Polyangiales</taxon>
        <taxon>Polyangiaceae</taxon>
        <taxon>Chondromyces</taxon>
    </lineage>
</organism>
<feature type="compositionally biased region" description="Basic residues" evidence="1">
    <location>
        <begin position="19"/>
        <end position="39"/>
    </location>
</feature>
<name>A0A017THG4_9BACT</name>
<dbReference type="STRING" id="1192034.CAP_2579"/>
<sequence length="39" mass="4542">MTRGRVGERSGLRVSMHSRTTRSIHGTTRHWLRSRAHTL</sequence>
<protein>
    <submittedName>
        <fullName evidence="2">Uncharacterized protein</fullName>
    </submittedName>
</protein>
<evidence type="ECO:0000313" key="2">
    <source>
        <dbReference type="EMBL" id="EYF08718.1"/>
    </source>
</evidence>
<dbReference type="AlphaFoldDB" id="A0A017THG4"/>
<accession>A0A017THG4</accession>
<keyword evidence="3" id="KW-1185">Reference proteome</keyword>